<dbReference type="Proteomes" id="UP001367030">
    <property type="component" value="Unassembled WGS sequence"/>
</dbReference>
<evidence type="ECO:0000313" key="1">
    <source>
        <dbReference type="EMBL" id="MEJ8858634.1"/>
    </source>
</evidence>
<gene>
    <name evidence="1" type="ORF">WKW79_28955</name>
</gene>
<dbReference type="RefSeq" id="WP_340338694.1">
    <property type="nucleotide sequence ID" value="NZ_JBBKZS010000018.1"/>
</dbReference>
<name>A0ABU8XHZ8_9BURK</name>
<sequence length="299" mass="33361">MLSETEIEHVGLGLARAILFGDYDGTDEDEERFDHAPPSASPIAGAIVSRPAVNAARLKEAARLVAGLTVKSSVRAKLVYHLMREETDSAIASYLQRERIPAAYHALIRLVDCIEILVRGIFYKVAALPRKVALDAEVARLCASLKANEEKLIVYDRVGVLQRFVHEKLRLHGDDGIVERVRVEPMRCLLSVARLHLNLVDLEARDPGYAIYLNEVSSARASLEYLSPSPPPLAVVGKHVYTRWRVRHLRPLSYFYRRRGRGRLSVLLTLDIELAFDAYVEAACRGFALNRDAPARSAG</sequence>
<keyword evidence="2" id="KW-1185">Reference proteome</keyword>
<proteinExistence type="predicted"/>
<accession>A0ABU8XHZ8</accession>
<reference evidence="1 2" key="1">
    <citation type="submission" date="2024-03" db="EMBL/GenBank/DDBJ databases">
        <title>Novel species of the genus Variovorax.</title>
        <authorList>
            <person name="Liu Q."/>
            <person name="Xin Y.-H."/>
        </authorList>
    </citation>
    <scope>NUCLEOTIDE SEQUENCE [LARGE SCALE GENOMIC DNA]</scope>
    <source>
        <strain evidence="1 2">KACC 18901</strain>
    </source>
</reference>
<organism evidence="1 2">
    <name type="scientific">Variovorax robiniae</name>
    <dbReference type="NCBI Taxonomy" id="1836199"/>
    <lineage>
        <taxon>Bacteria</taxon>
        <taxon>Pseudomonadati</taxon>
        <taxon>Pseudomonadota</taxon>
        <taxon>Betaproteobacteria</taxon>
        <taxon>Burkholderiales</taxon>
        <taxon>Comamonadaceae</taxon>
        <taxon>Variovorax</taxon>
    </lineage>
</organism>
<comment type="caution">
    <text evidence="1">The sequence shown here is derived from an EMBL/GenBank/DDBJ whole genome shotgun (WGS) entry which is preliminary data.</text>
</comment>
<dbReference type="EMBL" id="JBBKZS010000018">
    <property type="protein sequence ID" value="MEJ8858634.1"/>
    <property type="molecule type" value="Genomic_DNA"/>
</dbReference>
<evidence type="ECO:0000313" key="2">
    <source>
        <dbReference type="Proteomes" id="UP001367030"/>
    </source>
</evidence>
<protein>
    <submittedName>
        <fullName evidence="1">Uncharacterized protein</fullName>
    </submittedName>
</protein>